<dbReference type="SUPFAM" id="SSF55874">
    <property type="entry name" value="ATPase domain of HSP90 chaperone/DNA topoisomerase II/histidine kinase"/>
    <property type="match status" value="1"/>
</dbReference>
<dbReference type="Pfam" id="PF07695">
    <property type="entry name" value="7TMR-DISM_7TM"/>
    <property type="match status" value="1"/>
</dbReference>
<feature type="transmembrane region" description="Helical" evidence="5">
    <location>
        <begin position="130"/>
        <end position="154"/>
    </location>
</feature>
<protein>
    <recommendedName>
        <fullName evidence="11">Sensor histidine kinase</fullName>
    </recommendedName>
</protein>
<dbReference type="InterPro" id="IPR003594">
    <property type="entry name" value="HATPase_dom"/>
</dbReference>
<organism evidence="9 10">
    <name type="scientific">Flaviaesturariibacter amylovorans</name>
    <dbReference type="NCBI Taxonomy" id="1084520"/>
    <lineage>
        <taxon>Bacteria</taxon>
        <taxon>Pseudomonadati</taxon>
        <taxon>Bacteroidota</taxon>
        <taxon>Chitinophagia</taxon>
        <taxon>Chitinophagales</taxon>
        <taxon>Chitinophagaceae</taxon>
        <taxon>Flaviaestuariibacter</taxon>
    </lineage>
</organism>
<keyword evidence="5" id="KW-0472">Membrane</keyword>
<dbReference type="Pfam" id="PF02518">
    <property type="entry name" value="HATPase_c"/>
    <property type="match status" value="1"/>
</dbReference>
<feature type="domain" description="7TM-DISM receptor extracellular" evidence="7">
    <location>
        <begin position="6"/>
        <end position="216"/>
    </location>
</feature>
<feature type="transmembrane region" description="Helical" evidence="5">
    <location>
        <begin position="6"/>
        <end position="27"/>
    </location>
</feature>
<keyword evidence="5" id="KW-1133">Transmembrane helix</keyword>
<evidence type="ECO:0000259" key="7">
    <source>
        <dbReference type="Pfam" id="PF07695"/>
    </source>
</evidence>
<dbReference type="PANTHER" id="PTHR24421">
    <property type="entry name" value="NITRATE/NITRITE SENSOR PROTEIN NARX-RELATED"/>
    <property type="match status" value="1"/>
</dbReference>
<feature type="transmembrane region" description="Helical" evidence="5">
    <location>
        <begin position="103"/>
        <end position="124"/>
    </location>
</feature>
<keyword evidence="10" id="KW-1185">Reference proteome</keyword>
<feature type="transmembrane region" description="Helical" evidence="5">
    <location>
        <begin position="34"/>
        <end position="53"/>
    </location>
</feature>
<keyword evidence="5" id="KW-0812">Transmembrane</keyword>
<evidence type="ECO:0000256" key="2">
    <source>
        <dbReference type="ARBA" id="ARBA00022777"/>
    </source>
</evidence>
<sequence>MHPVLYLLLLSLGGLFLVGTFHASIYLQQKDKAYLHYAAYLFVMSGFTIVRILDARLTTLLPLDYYTVETLDPMLSNLGFLMYVNFLGVALKVRPEERFHWRSWTFIQYFICIFVPIYGVLRLLRWLPELSAGLVSIASFAVCCFGMLLAIRLVRGYRDPFYRLIITGTLVAVTGVIAGLIVNAVYGNKLAFQGLSVMQASILLETIFLSAALGYRLKQFYQEREHARQALLEETRRNEALARQAADLLRRELDVQTLKSRISRDLHDDVGASLSSIHIYSDVARRLLAKQPGKAEELLQQISDNARAVIENMSDIVWAMKGGEDGSLPLSARIRNLGSELLGPVGIDATYYFDAAIDAGVQDVHQRRNLCLLVKEMLHNIVKYSGATQVLVQGRLQDGGWLLQVSDNGCGFDPTAVRRGNGLAHLHVRTADIGGSCCIESALGQGTVITCTLPLPTSREVTHATIG</sequence>
<evidence type="ECO:0000259" key="6">
    <source>
        <dbReference type="Pfam" id="PF02518"/>
    </source>
</evidence>
<feature type="transmembrane region" description="Helical" evidence="5">
    <location>
        <begin position="73"/>
        <end position="91"/>
    </location>
</feature>
<keyword evidence="2" id="KW-0418">Kinase</keyword>
<dbReference type="Pfam" id="PF07730">
    <property type="entry name" value="HisKA_3"/>
    <property type="match status" value="1"/>
</dbReference>
<evidence type="ECO:0000259" key="8">
    <source>
        <dbReference type="Pfam" id="PF07730"/>
    </source>
</evidence>
<keyword evidence="4" id="KW-0175">Coiled coil</keyword>
<dbReference type="EMBL" id="BAABGY010000011">
    <property type="protein sequence ID" value="GAA4338564.1"/>
    <property type="molecule type" value="Genomic_DNA"/>
</dbReference>
<feature type="domain" description="Signal transduction histidine kinase subgroup 3 dimerisation and phosphoacceptor" evidence="8">
    <location>
        <begin position="260"/>
        <end position="321"/>
    </location>
</feature>
<gene>
    <name evidence="9" type="ORF">GCM10023184_35090</name>
</gene>
<dbReference type="PANTHER" id="PTHR24421:SF63">
    <property type="entry name" value="SENSOR HISTIDINE KINASE DESK"/>
    <property type="match status" value="1"/>
</dbReference>
<dbReference type="RefSeq" id="WP_345257110.1">
    <property type="nucleotide sequence ID" value="NZ_BAABGY010000011.1"/>
</dbReference>
<feature type="domain" description="Histidine kinase/HSP90-like ATPase" evidence="6">
    <location>
        <begin position="368"/>
        <end position="456"/>
    </location>
</feature>
<dbReference type="InterPro" id="IPR011712">
    <property type="entry name" value="Sig_transdc_His_kin_sub3_dim/P"/>
</dbReference>
<keyword evidence="1" id="KW-0808">Transferase</keyword>
<dbReference type="Gene3D" id="3.30.565.10">
    <property type="entry name" value="Histidine kinase-like ATPase, C-terminal domain"/>
    <property type="match status" value="1"/>
</dbReference>
<feature type="coiled-coil region" evidence="4">
    <location>
        <begin position="224"/>
        <end position="252"/>
    </location>
</feature>
<dbReference type="InterPro" id="IPR050482">
    <property type="entry name" value="Sensor_HK_TwoCompSys"/>
</dbReference>
<evidence type="ECO:0000313" key="9">
    <source>
        <dbReference type="EMBL" id="GAA4338564.1"/>
    </source>
</evidence>
<proteinExistence type="predicted"/>
<evidence type="ECO:0000256" key="3">
    <source>
        <dbReference type="ARBA" id="ARBA00023012"/>
    </source>
</evidence>
<evidence type="ECO:0000256" key="4">
    <source>
        <dbReference type="SAM" id="Coils"/>
    </source>
</evidence>
<evidence type="ECO:0008006" key="11">
    <source>
        <dbReference type="Google" id="ProtNLM"/>
    </source>
</evidence>
<dbReference type="InterPro" id="IPR036890">
    <property type="entry name" value="HATPase_C_sf"/>
</dbReference>
<dbReference type="Gene3D" id="1.20.5.1930">
    <property type="match status" value="1"/>
</dbReference>
<dbReference type="InterPro" id="IPR011623">
    <property type="entry name" value="7TMR_DISM_rcpt_extracell_dom1"/>
</dbReference>
<feature type="transmembrane region" description="Helical" evidence="5">
    <location>
        <begin position="161"/>
        <end position="186"/>
    </location>
</feature>
<keyword evidence="3" id="KW-0902">Two-component regulatory system</keyword>
<feature type="transmembrane region" description="Helical" evidence="5">
    <location>
        <begin position="192"/>
        <end position="215"/>
    </location>
</feature>
<evidence type="ECO:0000256" key="1">
    <source>
        <dbReference type="ARBA" id="ARBA00022679"/>
    </source>
</evidence>
<comment type="caution">
    <text evidence="9">The sequence shown here is derived from an EMBL/GenBank/DDBJ whole genome shotgun (WGS) entry which is preliminary data.</text>
</comment>
<reference evidence="10" key="1">
    <citation type="journal article" date="2019" name="Int. J. Syst. Evol. Microbiol.">
        <title>The Global Catalogue of Microorganisms (GCM) 10K type strain sequencing project: providing services to taxonomists for standard genome sequencing and annotation.</title>
        <authorList>
            <consortium name="The Broad Institute Genomics Platform"/>
            <consortium name="The Broad Institute Genome Sequencing Center for Infectious Disease"/>
            <person name="Wu L."/>
            <person name="Ma J."/>
        </authorList>
    </citation>
    <scope>NUCLEOTIDE SEQUENCE [LARGE SCALE GENOMIC DNA]</scope>
    <source>
        <strain evidence="10">JCM 17919</strain>
    </source>
</reference>
<dbReference type="Proteomes" id="UP001501725">
    <property type="component" value="Unassembled WGS sequence"/>
</dbReference>
<name>A0ABP8HFA8_9BACT</name>
<dbReference type="CDD" id="cd16917">
    <property type="entry name" value="HATPase_UhpB-NarQ-NarX-like"/>
    <property type="match status" value="1"/>
</dbReference>
<accession>A0ABP8HFA8</accession>
<evidence type="ECO:0000256" key="5">
    <source>
        <dbReference type="SAM" id="Phobius"/>
    </source>
</evidence>
<evidence type="ECO:0000313" key="10">
    <source>
        <dbReference type="Proteomes" id="UP001501725"/>
    </source>
</evidence>